<dbReference type="Gene3D" id="1.10.443.10">
    <property type="entry name" value="Intergrase catalytic core"/>
    <property type="match status" value="1"/>
</dbReference>
<proteinExistence type="predicted"/>
<organism evidence="2 3">
    <name type="scientific">Deinococcus aerolatus</name>
    <dbReference type="NCBI Taxonomy" id="522487"/>
    <lineage>
        <taxon>Bacteria</taxon>
        <taxon>Thermotogati</taxon>
        <taxon>Deinococcota</taxon>
        <taxon>Deinococci</taxon>
        <taxon>Deinococcales</taxon>
        <taxon>Deinococcaceae</taxon>
        <taxon>Deinococcus</taxon>
    </lineage>
</organism>
<protein>
    <recommendedName>
        <fullName evidence="4">Tyr recombinase domain-containing protein</fullName>
    </recommendedName>
</protein>
<dbReference type="InterPro" id="IPR011010">
    <property type="entry name" value="DNA_brk_join_enz"/>
</dbReference>
<comment type="caution">
    <text evidence="2">The sequence shown here is derived from an EMBL/GenBank/DDBJ whole genome shotgun (WGS) entry which is preliminary data.</text>
</comment>
<dbReference type="Proteomes" id="UP000639973">
    <property type="component" value="Unassembled WGS sequence"/>
</dbReference>
<name>A0ABQ2GE55_9DEIO</name>
<dbReference type="EMBL" id="BMOL01000017">
    <property type="protein sequence ID" value="GGL89852.1"/>
    <property type="molecule type" value="Genomic_DNA"/>
</dbReference>
<dbReference type="RefSeq" id="WP_188973363.1">
    <property type="nucleotide sequence ID" value="NZ_BMOL01000017.1"/>
</dbReference>
<evidence type="ECO:0000313" key="2">
    <source>
        <dbReference type="EMBL" id="GGL89852.1"/>
    </source>
</evidence>
<dbReference type="InterPro" id="IPR013762">
    <property type="entry name" value="Integrase-like_cat_sf"/>
</dbReference>
<evidence type="ECO:0008006" key="4">
    <source>
        <dbReference type="Google" id="ProtNLM"/>
    </source>
</evidence>
<keyword evidence="1" id="KW-0233">DNA recombination</keyword>
<evidence type="ECO:0000256" key="1">
    <source>
        <dbReference type="ARBA" id="ARBA00023172"/>
    </source>
</evidence>
<accession>A0ABQ2GE55</accession>
<sequence>MLSYVIGGQGSGSVQGRVKAVCGRSGVPSSRRQVHGLRHSAGTRIYADTGDLLAVRDHLRHADIISFEIHVEYARKMKDRPVKGW</sequence>
<evidence type="ECO:0000313" key="3">
    <source>
        <dbReference type="Proteomes" id="UP000639973"/>
    </source>
</evidence>
<dbReference type="SUPFAM" id="SSF56349">
    <property type="entry name" value="DNA breaking-rejoining enzymes"/>
    <property type="match status" value="1"/>
</dbReference>
<keyword evidence="3" id="KW-1185">Reference proteome</keyword>
<reference evidence="3" key="1">
    <citation type="journal article" date="2019" name="Int. J. Syst. Evol. Microbiol.">
        <title>The Global Catalogue of Microorganisms (GCM) 10K type strain sequencing project: providing services to taxonomists for standard genome sequencing and annotation.</title>
        <authorList>
            <consortium name="The Broad Institute Genomics Platform"/>
            <consortium name="The Broad Institute Genome Sequencing Center for Infectious Disease"/>
            <person name="Wu L."/>
            <person name="Ma J."/>
        </authorList>
    </citation>
    <scope>NUCLEOTIDE SEQUENCE [LARGE SCALE GENOMIC DNA]</scope>
    <source>
        <strain evidence="3">JCM 15442</strain>
    </source>
</reference>
<gene>
    <name evidence="2" type="ORF">GCM10010840_29880</name>
</gene>